<protein>
    <submittedName>
        <fullName evidence="2">AT-rich interactive domain-containing protein 2</fullName>
    </submittedName>
</protein>
<dbReference type="Proteomes" id="UP001180020">
    <property type="component" value="Unassembled WGS sequence"/>
</dbReference>
<organism evidence="2 3">
    <name type="scientific">Acorus calamus</name>
    <name type="common">Sweet flag</name>
    <dbReference type="NCBI Taxonomy" id="4465"/>
    <lineage>
        <taxon>Eukaryota</taxon>
        <taxon>Viridiplantae</taxon>
        <taxon>Streptophyta</taxon>
        <taxon>Embryophyta</taxon>
        <taxon>Tracheophyta</taxon>
        <taxon>Spermatophyta</taxon>
        <taxon>Magnoliopsida</taxon>
        <taxon>Liliopsida</taxon>
        <taxon>Acoraceae</taxon>
        <taxon>Acorus</taxon>
    </lineage>
</organism>
<dbReference type="AlphaFoldDB" id="A0AAV9D569"/>
<comment type="caution">
    <text evidence="2">The sequence shown here is derived from an EMBL/GenBank/DDBJ whole genome shotgun (WGS) entry which is preliminary data.</text>
</comment>
<feature type="compositionally biased region" description="Basic and acidic residues" evidence="1">
    <location>
        <begin position="376"/>
        <end position="399"/>
    </location>
</feature>
<feature type="compositionally biased region" description="Acidic residues" evidence="1">
    <location>
        <begin position="330"/>
        <end position="350"/>
    </location>
</feature>
<reference evidence="2" key="1">
    <citation type="journal article" date="2023" name="Nat. Commun.">
        <title>Diploid and tetraploid genomes of Acorus and the evolution of monocots.</title>
        <authorList>
            <person name="Ma L."/>
            <person name="Liu K.W."/>
            <person name="Li Z."/>
            <person name="Hsiao Y.Y."/>
            <person name="Qi Y."/>
            <person name="Fu T."/>
            <person name="Tang G.D."/>
            <person name="Zhang D."/>
            <person name="Sun W.H."/>
            <person name="Liu D.K."/>
            <person name="Li Y."/>
            <person name="Chen G.Z."/>
            <person name="Liu X.D."/>
            <person name="Liao X.Y."/>
            <person name="Jiang Y.T."/>
            <person name="Yu X."/>
            <person name="Hao Y."/>
            <person name="Huang J."/>
            <person name="Zhao X.W."/>
            <person name="Ke S."/>
            <person name="Chen Y.Y."/>
            <person name="Wu W.L."/>
            <person name="Hsu J.L."/>
            <person name="Lin Y.F."/>
            <person name="Huang M.D."/>
            <person name="Li C.Y."/>
            <person name="Huang L."/>
            <person name="Wang Z.W."/>
            <person name="Zhao X."/>
            <person name="Zhong W.Y."/>
            <person name="Peng D.H."/>
            <person name="Ahmad S."/>
            <person name="Lan S."/>
            <person name="Zhang J.S."/>
            <person name="Tsai W.C."/>
            <person name="Van de Peer Y."/>
            <person name="Liu Z.J."/>
        </authorList>
    </citation>
    <scope>NUCLEOTIDE SEQUENCE</scope>
    <source>
        <strain evidence="2">CP</strain>
    </source>
</reference>
<dbReference type="PANTHER" id="PTHR46872">
    <property type="entry name" value="DNA BINDING PROTEIN"/>
    <property type="match status" value="1"/>
</dbReference>
<evidence type="ECO:0000313" key="3">
    <source>
        <dbReference type="Proteomes" id="UP001180020"/>
    </source>
</evidence>
<dbReference type="PANTHER" id="PTHR46872:SF10">
    <property type="entry name" value="MYB-LIKE DOMAIN-CONTAINING PROTEIN"/>
    <property type="match status" value="1"/>
</dbReference>
<name>A0AAV9D569_ACOCL</name>
<keyword evidence="3" id="KW-1185">Reference proteome</keyword>
<dbReference type="EMBL" id="JAUJYO010000015">
    <property type="protein sequence ID" value="KAK1296056.1"/>
    <property type="molecule type" value="Genomic_DNA"/>
</dbReference>
<proteinExistence type="predicted"/>
<accession>A0AAV9D569</accession>
<sequence>MVFKHNKWSYQDDETYQLGHKHPRQEDYICHLSSFDEILPFGEIPGKLNVSGEESFHASHYEDRFVNNNRSELPPVAAQKILVNDTSCVMHEVMPNITLEDVRLERSTISPNYQVGVQLQWGPMESRHRKLVPIGPNHQVNIPEWVPHGSTVTDDATNMFLGTPVVPMSDTLSKDASDIGLGRKDCGCLDEGSIRCVRQHISEAKGELMRTLGLERFRDLGFFDMGEGVSERWIEEEEHTFHEVVFSNPVSMGKNFWDYLVQVFPSRSYKELVRYYFNVFMLQKRARQNRIVSLNIDSDDDEWQQSDRYEILASEDDDDPSVVESPRDSDLDDDCDHSIDSDDDDDDECTLYDVTEDQRKKNIQDGGEDDSCTSYETEHQGSDSLDPADKDHKSFHGGESRNNALSGEPEQEYVLGPCDLRAWDIDYMCLQKVEMDFLPTYNMIEEVFGKGAWDDDKGC</sequence>
<feature type="region of interest" description="Disordered" evidence="1">
    <location>
        <begin position="312"/>
        <end position="408"/>
    </location>
</feature>
<evidence type="ECO:0000313" key="2">
    <source>
        <dbReference type="EMBL" id="KAK1296056.1"/>
    </source>
</evidence>
<gene>
    <name evidence="2" type="primary">ARID2</name>
    <name evidence="2" type="ORF">QJS10_CPB15g01469</name>
</gene>
<reference evidence="2" key="2">
    <citation type="submission" date="2023-06" db="EMBL/GenBank/DDBJ databases">
        <authorList>
            <person name="Ma L."/>
            <person name="Liu K.-W."/>
            <person name="Li Z."/>
            <person name="Hsiao Y.-Y."/>
            <person name="Qi Y."/>
            <person name="Fu T."/>
            <person name="Tang G."/>
            <person name="Zhang D."/>
            <person name="Sun W.-H."/>
            <person name="Liu D.-K."/>
            <person name="Li Y."/>
            <person name="Chen G.-Z."/>
            <person name="Liu X.-D."/>
            <person name="Liao X.-Y."/>
            <person name="Jiang Y.-T."/>
            <person name="Yu X."/>
            <person name="Hao Y."/>
            <person name="Huang J."/>
            <person name="Zhao X.-W."/>
            <person name="Ke S."/>
            <person name="Chen Y.-Y."/>
            <person name="Wu W.-L."/>
            <person name="Hsu J.-L."/>
            <person name="Lin Y.-F."/>
            <person name="Huang M.-D."/>
            <person name="Li C.-Y."/>
            <person name="Huang L."/>
            <person name="Wang Z.-W."/>
            <person name="Zhao X."/>
            <person name="Zhong W.-Y."/>
            <person name="Peng D.-H."/>
            <person name="Ahmad S."/>
            <person name="Lan S."/>
            <person name="Zhang J.-S."/>
            <person name="Tsai W.-C."/>
            <person name="Van De Peer Y."/>
            <person name="Liu Z.-J."/>
        </authorList>
    </citation>
    <scope>NUCLEOTIDE SEQUENCE</scope>
    <source>
        <strain evidence="2">CP</strain>
        <tissue evidence="2">Leaves</tissue>
    </source>
</reference>
<evidence type="ECO:0000256" key="1">
    <source>
        <dbReference type="SAM" id="MobiDB-lite"/>
    </source>
</evidence>